<keyword evidence="3" id="KW-0547">Nucleotide-binding</keyword>
<feature type="coiled-coil region" evidence="5">
    <location>
        <begin position="116"/>
        <end position="154"/>
    </location>
</feature>
<dbReference type="InterPro" id="IPR011009">
    <property type="entry name" value="Kinase-like_dom_sf"/>
</dbReference>
<feature type="non-terminal residue" evidence="8">
    <location>
        <position position="564"/>
    </location>
</feature>
<comment type="caution">
    <text evidence="8">The sequence shown here is derived from an EMBL/GenBank/DDBJ whole genome shotgun (WGS) entry which is preliminary data.</text>
</comment>
<evidence type="ECO:0000259" key="7">
    <source>
        <dbReference type="PROSITE" id="PS50011"/>
    </source>
</evidence>
<evidence type="ECO:0000256" key="5">
    <source>
        <dbReference type="SAM" id="Coils"/>
    </source>
</evidence>
<accession>A0A8K1FY07</accession>
<dbReference type="EC" id="2.7.11.1" evidence="2"/>
<reference evidence="8" key="1">
    <citation type="submission" date="2019-04" db="EMBL/GenBank/DDBJ databases">
        <title>Genome assembly of Zosterops borbonicus 15179.</title>
        <authorList>
            <person name="Leroy T."/>
            <person name="Anselmetti Y."/>
            <person name="Tilak M.-K."/>
            <person name="Nabholz B."/>
        </authorList>
    </citation>
    <scope>NUCLEOTIDE SEQUENCE</scope>
    <source>
        <strain evidence="8">HGM_15179</strain>
        <tissue evidence="8">Muscle</tissue>
    </source>
</reference>
<feature type="region of interest" description="Disordered" evidence="6">
    <location>
        <begin position="1"/>
        <end position="58"/>
    </location>
</feature>
<feature type="domain" description="Protein kinase" evidence="7">
    <location>
        <begin position="416"/>
        <end position="564"/>
    </location>
</feature>
<dbReference type="PANTHER" id="PTHR45832">
    <property type="entry name" value="SERINE/THREONINE-PROTEIN KINASE SAMKA-RELATED-RELATED"/>
    <property type="match status" value="1"/>
</dbReference>
<sequence length="564" mass="65060">VFRDAHSESTETTEGAPLAPSALGEEATEELNDHNSPAVVTPQPGHSKPAEPQWELPEVQSDIKAVKSRKTEDMRSIQEEMNLYQQRTDQRKQVSEREVATPLMKHPLSCFLQNIKEQLQGELKEIQTRINTEMNRQEEEMKIMRQTLNLLLQDQKHLQKQVEVLKTHLAACKCFQQMTGKDPQGWHEALELSQPEMLQPEHGPKIVEEKFNGSRTFGEVCRALDPATGGEVLPEKEHEQIVSSEMPCQTQGELFPAQEQEEQLRQQVEEPQENEQNIKAEPQWELPEVQSDIKAVKSRKTEDMRSIQEEMNLYQQRTDQRKQNIKEQLQGELKEIQTRINTEMNRQEEEMKIMRQTLNLLLQDQKHLQKQVEVLKTHLAACKCFQQMTGKDPQGWHEALELSQPEMLQPEHGPKIVEEKFNGSRTFGEVCRALDPATGGEVAIKKIIIQELIRKEGTINELMAVKRNKNPNIVTYLESYLVHEQLWLVMEYMDGVTLSDVINETQMSEGEIATISREVRDPTCASQDLGRIVWETGVQNWSDSMCQALLLYCWYAMGKQEHLK</sequence>
<protein>
    <recommendedName>
        <fullName evidence="2">non-specific serine/threonine protein kinase</fullName>
        <ecNumber evidence="2">2.7.11.1</ecNumber>
    </recommendedName>
</protein>
<dbReference type="InterPro" id="IPR000719">
    <property type="entry name" value="Prot_kinase_dom"/>
</dbReference>
<evidence type="ECO:0000256" key="1">
    <source>
        <dbReference type="ARBA" id="ARBA00008874"/>
    </source>
</evidence>
<dbReference type="PROSITE" id="PS50011">
    <property type="entry name" value="PROTEIN_KINASE_DOM"/>
    <property type="match status" value="1"/>
</dbReference>
<dbReference type="SMART" id="SM00220">
    <property type="entry name" value="S_TKc"/>
    <property type="match status" value="1"/>
</dbReference>
<evidence type="ECO:0000313" key="9">
    <source>
        <dbReference type="Proteomes" id="UP000796761"/>
    </source>
</evidence>
<evidence type="ECO:0000256" key="4">
    <source>
        <dbReference type="ARBA" id="ARBA00022840"/>
    </source>
</evidence>
<comment type="similarity">
    <text evidence="1">Belongs to the protein kinase superfamily. STE Ser/Thr protein kinase family. STE20 subfamily.</text>
</comment>
<evidence type="ECO:0000313" key="8">
    <source>
        <dbReference type="EMBL" id="TRZ07345.1"/>
    </source>
</evidence>
<keyword evidence="4" id="KW-0067">ATP-binding</keyword>
<dbReference type="GO" id="GO:0005524">
    <property type="term" value="F:ATP binding"/>
    <property type="evidence" value="ECO:0007669"/>
    <property type="project" value="UniProtKB-KW"/>
</dbReference>
<gene>
    <name evidence="8" type="ORF">HGM15179_019762</name>
</gene>
<evidence type="ECO:0000256" key="6">
    <source>
        <dbReference type="SAM" id="MobiDB-lite"/>
    </source>
</evidence>
<keyword evidence="9" id="KW-1185">Reference proteome</keyword>
<feature type="coiled-coil region" evidence="5">
    <location>
        <begin position="297"/>
        <end position="364"/>
    </location>
</feature>
<dbReference type="AlphaFoldDB" id="A0A8K1FY07"/>
<dbReference type="SUPFAM" id="SSF56112">
    <property type="entry name" value="Protein kinase-like (PK-like)"/>
    <property type="match status" value="1"/>
</dbReference>
<name>A0A8K1FY07_9PASS</name>
<dbReference type="Pfam" id="PF00069">
    <property type="entry name" value="Pkinase"/>
    <property type="match status" value="1"/>
</dbReference>
<keyword evidence="5" id="KW-0175">Coiled coil</keyword>
<dbReference type="Gene3D" id="3.30.200.20">
    <property type="entry name" value="Phosphorylase Kinase, domain 1"/>
    <property type="match status" value="1"/>
</dbReference>
<proteinExistence type="inferred from homology"/>
<dbReference type="EMBL" id="SWJQ01001816">
    <property type="protein sequence ID" value="TRZ07345.1"/>
    <property type="molecule type" value="Genomic_DNA"/>
</dbReference>
<organism evidence="8 9">
    <name type="scientific">Zosterops borbonicus</name>
    <dbReference type="NCBI Taxonomy" id="364589"/>
    <lineage>
        <taxon>Eukaryota</taxon>
        <taxon>Metazoa</taxon>
        <taxon>Chordata</taxon>
        <taxon>Craniata</taxon>
        <taxon>Vertebrata</taxon>
        <taxon>Euteleostomi</taxon>
        <taxon>Archelosauria</taxon>
        <taxon>Archosauria</taxon>
        <taxon>Dinosauria</taxon>
        <taxon>Saurischia</taxon>
        <taxon>Theropoda</taxon>
        <taxon>Coelurosauria</taxon>
        <taxon>Aves</taxon>
        <taxon>Neognathae</taxon>
        <taxon>Neoaves</taxon>
        <taxon>Telluraves</taxon>
        <taxon>Australaves</taxon>
        <taxon>Passeriformes</taxon>
        <taxon>Sylvioidea</taxon>
        <taxon>Zosteropidae</taxon>
        <taxon>Zosterops</taxon>
    </lineage>
</organism>
<evidence type="ECO:0000256" key="3">
    <source>
        <dbReference type="ARBA" id="ARBA00022741"/>
    </source>
</evidence>
<dbReference type="InterPro" id="IPR051931">
    <property type="entry name" value="PAK3-like"/>
</dbReference>
<dbReference type="PANTHER" id="PTHR45832:SF22">
    <property type="entry name" value="SERINE_THREONINE-PROTEIN KINASE SAMKA-RELATED"/>
    <property type="match status" value="1"/>
</dbReference>
<dbReference type="GO" id="GO:0004674">
    <property type="term" value="F:protein serine/threonine kinase activity"/>
    <property type="evidence" value="ECO:0007669"/>
    <property type="project" value="UniProtKB-EC"/>
</dbReference>
<evidence type="ECO:0000256" key="2">
    <source>
        <dbReference type="ARBA" id="ARBA00012513"/>
    </source>
</evidence>
<dbReference type="Proteomes" id="UP000796761">
    <property type="component" value="Unassembled WGS sequence"/>
</dbReference>